<evidence type="ECO:0000313" key="3">
    <source>
        <dbReference type="Proteomes" id="UP000176923"/>
    </source>
</evidence>
<gene>
    <name evidence="2" type="ORF">A3D77_06440</name>
</gene>
<proteinExistence type="predicted"/>
<reference evidence="2 3" key="1">
    <citation type="journal article" date="2016" name="Nat. Commun.">
        <title>Thousands of microbial genomes shed light on interconnected biogeochemical processes in an aquifer system.</title>
        <authorList>
            <person name="Anantharaman K."/>
            <person name="Brown C.T."/>
            <person name="Hug L.A."/>
            <person name="Sharon I."/>
            <person name="Castelle C.J."/>
            <person name="Probst A.J."/>
            <person name="Thomas B.C."/>
            <person name="Singh A."/>
            <person name="Wilkins M.J."/>
            <person name="Karaoz U."/>
            <person name="Brodie E.L."/>
            <person name="Williams K.H."/>
            <person name="Hubbard S.S."/>
            <person name="Banfield J.F."/>
        </authorList>
    </citation>
    <scope>NUCLEOTIDE SEQUENCE [LARGE SCALE GENOMIC DNA]</scope>
</reference>
<feature type="transmembrane region" description="Helical" evidence="1">
    <location>
        <begin position="6"/>
        <end position="27"/>
    </location>
</feature>
<dbReference type="Proteomes" id="UP000176923">
    <property type="component" value="Unassembled WGS sequence"/>
</dbReference>
<protein>
    <submittedName>
        <fullName evidence="2">Uncharacterized protein</fullName>
    </submittedName>
</protein>
<accession>A0A1F5ZWR8</accession>
<sequence>MNGTSLYINSALALVLLAAGFINLVFIQSMLHLRQRIGARVPSTLQKIVVIDRFLSVGIMILGGILLIFLLLE</sequence>
<comment type="caution">
    <text evidence="2">The sequence shown here is derived from an EMBL/GenBank/DDBJ whole genome shotgun (WGS) entry which is preliminary data.</text>
</comment>
<keyword evidence="1" id="KW-0472">Membrane</keyword>
<dbReference type="AlphaFoldDB" id="A0A1F5ZWR8"/>
<keyword evidence="1" id="KW-0812">Transmembrane</keyword>
<dbReference type="EMBL" id="MFJL01000006">
    <property type="protein sequence ID" value="OGG16881.1"/>
    <property type="molecule type" value="Genomic_DNA"/>
</dbReference>
<evidence type="ECO:0000313" key="2">
    <source>
        <dbReference type="EMBL" id="OGG16881.1"/>
    </source>
</evidence>
<keyword evidence="1" id="KW-1133">Transmembrane helix</keyword>
<evidence type="ECO:0000256" key="1">
    <source>
        <dbReference type="SAM" id="Phobius"/>
    </source>
</evidence>
<name>A0A1F5ZWR8_9BACT</name>
<organism evidence="2 3">
    <name type="scientific">Candidatus Gottesmanbacteria bacterium RIFCSPHIGHO2_02_FULL_39_11</name>
    <dbReference type="NCBI Taxonomy" id="1798382"/>
    <lineage>
        <taxon>Bacteria</taxon>
        <taxon>Candidatus Gottesmaniibacteriota</taxon>
    </lineage>
</organism>
<feature type="transmembrane region" description="Helical" evidence="1">
    <location>
        <begin position="48"/>
        <end position="72"/>
    </location>
</feature>
<dbReference type="STRING" id="1798382.A3D77_06440"/>